<feature type="domain" description="Acyl-CoA thioesterase-like C-terminal" evidence="4">
    <location>
        <begin position="127"/>
        <end position="260"/>
    </location>
</feature>
<dbReference type="SUPFAM" id="SSF54637">
    <property type="entry name" value="Thioesterase/thiol ester dehydrase-isomerase"/>
    <property type="match status" value="2"/>
</dbReference>
<dbReference type="CDD" id="cd03444">
    <property type="entry name" value="Thioesterase_II_repeat1"/>
    <property type="match status" value="1"/>
</dbReference>
<evidence type="ECO:0000259" key="3">
    <source>
        <dbReference type="Pfam" id="PF13622"/>
    </source>
</evidence>
<dbReference type="Pfam" id="PF13622">
    <property type="entry name" value="4HBT_3"/>
    <property type="match status" value="1"/>
</dbReference>
<accession>A0ABY5M8K0</accession>
<evidence type="ECO:0000256" key="1">
    <source>
        <dbReference type="ARBA" id="ARBA00006538"/>
    </source>
</evidence>
<dbReference type="InterPro" id="IPR049450">
    <property type="entry name" value="ACOT8-like_C"/>
</dbReference>
<keyword evidence="6" id="KW-1185">Reference proteome</keyword>
<dbReference type="Proteomes" id="UP001316184">
    <property type="component" value="Chromosome"/>
</dbReference>
<protein>
    <submittedName>
        <fullName evidence="5">Thioesterase family protein</fullName>
    </submittedName>
</protein>
<organism evidence="5 6">
    <name type="scientific">Aeromicrobium wangtongii</name>
    <dbReference type="NCBI Taxonomy" id="2969247"/>
    <lineage>
        <taxon>Bacteria</taxon>
        <taxon>Bacillati</taxon>
        <taxon>Actinomycetota</taxon>
        <taxon>Actinomycetes</taxon>
        <taxon>Propionibacteriales</taxon>
        <taxon>Nocardioidaceae</taxon>
        <taxon>Aeromicrobium</taxon>
    </lineage>
</organism>
<name>A0ABY5M8K0_9ACTN</name>
<feature type="domain" description="Acyl-CoA thioesterase-like N-terminal HotDog" evidence="3">
    <location>
        <begin position="31"/>
        <end position="104"/>
    </location>
</feature>
<dbReference type="PANTHER" id="PTHR11066:SF35">
    <property type="entry name" value="ACYL-COA THIOESTERASE II"/>
    <property type="match status" value="1"/>
</dbReference>
<evidence type="ECO:0000256" key="2">
    <source>
        <dbReference type="ARBA" id="ARBA00022801"/>
    </source>
</evidence>
<dbReference type="RefSeq" id="WP_232398289.1">
    <property type="nucleotide sequence ID" value="NZ_CP102173.1"/>
</dbReference>
<keyword evidence="2" id="KW-0378">Hydrolase</keyword>
<reference evidence="5 6" key="1">
    <citation type="submission" date="2022-08" db="EMBL/GenBank/DDBJ databases">
        <title>novel species in genus Aeromicrobium.</title>
        <authorList>
            <person name="Ye L."/>
        </authorList>
    </citation>
    <scope>NUCLEOTIDE SEQUENCE [LARGE SCALE GENOMIC DNA]</scope>
    <source>
        <strain evidence="6">zg-Y1379</strain>
    </source>
</reference>
<proteinExistence type="inferred from homology"/>
<comment type="similarity">
    <text evidence="1">Belongs to the C/M/P thioester hydrolase family.</text>
</comment>
<evidence type="ECO:0000259" key="4">
    <source>
        <dbReference type="Pfam" id="PF20789"/>
    </source>
</evidence>
<dbReference type="PANTHER" id="PTHR11066">
    <property type="entry name" value="ACYL-COA THIOESTERASE"/>
    <property type="match status" value="1"/>
</dbReference>
<sequence>MTETWSQVFPTVKVDDEFVASAPLRADGSPRSFGGHLTAIAVSAAGQRFASHLPHSVHGYYLRPVLSGSEIAGRLVVLGEGRQVSRCQVTLSVSGKLVYVAVVSLHAPQEIATSDSDQLVVPAVPSPSETEPLELFPTAATAAWFEQRPVSAEPMRIWVRSAQPLPADPWTSYAAIASMTDIGLVRAADPAAAQDVSDEHGQPEGVTLEHALWFHQRPDAASWNLLDATGIRSSDGRALAQGRLWSQDGTLSATFVQDVLARPAKSQTMKGAK</sequence>
<dbReference type="InterPro" id="IPR029069">
    <property type="entry name" value="HotDog_dom_sf"/>
</dbReference>
<dbReference type="Pfam" id="PF20789">
    <property type="entry name" value="4HBT_3C"/>
    <property type="match status" value="1"/>
</dbReference>
<dbReference type="InterPro" id="IPR049449">
    <property type="entry name" value="TesB_ACOT8-like_N"/>
</dbReference>
<gene>
    <name evidence="5" type="ORF">NQV15_03885</name>
</gene>
<evidence type="ECO:0000313" key="6">
    <source>
        <dbReference type="Proteomes" id="UP001316184"/>
    </source>
</evidence>
<dbReference type="InterPro" id="IPR003703">
    <property type="entry name" value="Acyl_CoA_thio"/>
</dbReference>
<dbReference type="EMBL" id="CP102173">
    <property type="protein sequence ID" value="UUP14464.1"/>
    <property type="molecule type" value="Genomic_DNA"/>
</dbReference>
<evidence type="ECO:0000313" key="5">
    <source>
        <dbReference type="EMBL" id="UUP14464.1"/>
    </source>
</evidence>
<dbReference type="Gene3D" id="2.40.160.210">
    <property type="entry name" value="Acyl-CoA thioesterase, double hotdog domain"/>
    <property type="match status" value="1"/>
</dbReference>
<dbReference type="InterPro" id="IPR042171">
    <property type="entry name" value="Acyl-CoA_hotdog"/>
</dbReference>